<dbReference type="RefSeq" id="XP_002172485.1">
    <property type="nucleotide sequence ID" value="XM_002172449.2"/>
</dbReference>
<evidence type="ECO:0000256" key="5">
    <source>
        <dbReference type="ARBA" id="ARBA00023242"/>
    </source>
</evidence>
<dbReference type="GO" id="GO:0005654">
    <property type="term" value="C:nucleoplasm"/>
    <property type="evidence" value="ECO:0007669"/>
    <property type="project" value="UniProtKB-ARBA"/>
</dbReference>
<keyword evidence="9" id="KW-1185">Reference proteome</keyword>
<keyword evidence="5" id="KW-0539">Nucleus</keyword>
<evidence type="ECO:0000256" key="6">
    <source>
        <dbReference type="SAM" id="MobiDB-lite"/>
    </source>
</evidence>
<keyword evidence="4" id="KW-0804">Transcription</keyword>
<feature type="region of interest" description="Disordered" evidence="6">
    <location>
        <begin position="1"/>
        <end position="78"/>
    </location>
</feature>
<dbReference type="PANTHER" id="PTHR21964">
    <property type="entry name" value="BREAST CANCER METASTASIS-SUPPRESSOR 1"/>
    <property type="match status" value="1"/>
</dbReference>
<feature type="compositionally biased region" description="Polar residues" evidence="6">
    <location>
        <begin position="1"/>
        <end position="25"/>
    </location>
</feature>
<evidence type="ECO:0000256" key="4">
    <source>
        <dbReference type="ARBA" id="ARBA00023163"/>
    </source>
</evidence>
<feature type="compositionally biased region" description="Polar residues" evidence="6">
    <location>
        <begin position="141"/>
        <end position="162"/>
    </location>
</feature>
<dbReference type="SMART" id="SM01401">
    <property type="entry name" value="Sds3"/>
    <property type="match status" value="1"/>
</dbReference>
<gene>
    <name evidence="8" type="primary">dep1</name>
    <name evidence="7" type="ORF">SJAG_01230</name>
</gene>
<dbReference type="AlphaFoldDB" id="B6K042"/>
<feature type="compositionally biased region" description="Basic and acidic residues" evidence="6">
    <location>
        <begin position="189"/>
        <end position="213"/>
    </location>
</feature>
<evidence type="ECO:0000256" key="2">
    <source>
        <dbReference type="ARBA" id="ARBA00022491"/>
    </source>
</evidence>
<dbReference type="InterPro" id="IPR013907">
    <property type="entry name" value="Sds3"/>
</dbReference>
<evidence type="ECO:0000313" key="8">
    <source>
        <dbReference type="JaponicusDB" id="SJAG_01230"/>
    </source>
</evidence>
<dbReference type="GO" id="GO:0010468">
    <property type="term" value="P:regulation of gene expression"/>
    <property type="evidence" value="ECO:0007669"/>
    <property type="project" value="UniProtKB-ARBA"/>
</dbReference>
<evidence type="ECO:0000256" key="1">
    <source>
        <dbReference type="ARBA" id="ARBA00004123"/>
    </source>
</evidence>
<dbReference type="OrthoDB" id="5400153at2759"/>
<keyword evidence="3" id="KW-0805">Transcription regulation</keyword>
<dbReference type="OMA" id="MEYQANI"/>
<dbReference type="JaponicusDB" id="SJAG_01230">
    <property type="gene designation" value="dep1"/>
</dbReference>
<proteinExistence type="predicted"/>
<dbReference type="GeneID" id="7048381"/>
<keyword evidence="2" id="KW-0678">Repressor</keyword>
<organism evidence="7 9">
    <name type="scientific">Schizosaccharomyces japonicus (strain yFS275 / FY16936)</name>
    <name type="common">Fission yeast</name>
    <dbReference type="NCBI Taxonomy" id="402676"/>
    <lineage>
        <taxon>Eukaryota</taxon>
        <taxon>Fungi</taxon>
        <taxon>Dikarya</taxon>
        <taxon>Ascomycota</taxon>
        <taxon>Taphrinomycotina</taxon>
        <taxon>Schizosaccharomycetes</taxon>
        <taxon>Schizosaccharomycetales</taxon>
        <taxon>Schizosaccharomycetaceae</taxon>
        <taxon>Schizosaccharomyces</taxon>
    </lineage>
</organism>
<evidence type="ECO:0000313" key="9">
    <source>
        <dbReference type="Proteomes" id="UP000001744"/>
    </source>
</evidence>
<feature type="compositionally biased region" description="Basic residues" evidence="6">
    <location>
        <begin position="164"/>
        <end position="178"/>
    </location>
</feature>
<reference evidence="7 9" key="1">
    <citation type="journal article" date="2011" name="Science">
        <title>Comparative functional genomics of the fission yeasts.</title>
        <authorList>
            <person name="Rhind N."/>
            <person name="Chen Z."/>
            <person name="Yassour M."/>
            <person name="Thompson D.A."/>
            <person name="Haas B.J."/>
            <person name="Habib N."/>
            <person name="Wapinski I."/>
            <person name="Roy S."/>
            <person name="Lin M.F."/>
            <person name="Heiman D.I."/>
            <person name="Young S.K."/>
            <person name="Furuya K."/>
            <person name="Guo Y."/>
            <person name="Pidoux A."/>
            <person name="Chen H.M."/>
            <person name="Robbertse B."/>
            <person name="Goldberg J.M."/>
            <person name="Aoki K."/>
            <person name="Bayne E.H."/>
            <person name="Berlin A.M."/>
            <person name="Desjardins C.A."/>
            <person name="Dobbs E."/>
            <person name="Dukaj L."/>
            <person name="Fan L."/>
            <person name="FitzGerald M.G."/>
            <person name="French C."/>
            <person name="Gujja S."/>
            <person name="Hansen K."/>
            <person name="Keifenheim D."/>
            <person name="Levin J.Z."/>
            <person name="Mosher R.A."/>
            <person name="Mueller C.A."/>
            <person name="Pfiffner J."/>
            <person name="Priest M."/>
            <person name="Russ C."/>
            <person name="Smialowska A."/>
            <person name="Swoboda P."/>
            <person name="Sykes S.M."/>
            <person name="Vaughn M."/>
            <person name="Vengrova S."/>
            <person name="Yoder R."/>
            <person name="Zeng Q."/>
            <person name="Allshire R."/>
            <person name="Baulcombe D."/>
            <person name="Birren B.W."/>
            <person name="Brown W."/>
            <person name="Ekwall K."/>
            <person name="Kellis M."/>
            <person name="Leatherwood J."/>
            <person name="Levin H."/>
            <person name="Margalit H."/>
            <person name="Martienssen R."/>
            <person name="Nieduszynski C.A."/>
            <person name="Spatafora J.W."/>
            <person name="Friedman N."/>
            <person name="Dalgaard J.Z."/>
            <person name="Baumann P."/>
            <person name="Niki H."/>
            <person name="Regev A."/>
            <person name="Nusbaum C."/>
        </authorList>
    </citation>
    <scope>NUCLEOTIDE SEQUENCE [LARGE SCALE GENOMIC DNA]</scope>
    <source>
        <strain evidence="9">yFS275 / FY16936</strain>
    </source>
</reference>
<sequence>MESIVIQNSTNMGKQNDFSTSSTSRGQKDREVDVPTLDNNMNSSARQTTSLSANSLHKKRMSQDFLEPPNSKRFEATSLVEQETKTMNREITMAGDGAASEAETVMIPEGVHDEPALNSSTSEQRSRISVKEEDTDEKMTTAESATDTQDTIPKATTPSMVSTKGRKRKRRNDKRTRQHTSAESAASSDEEKSATDSKVANDSHDGEDEKTQKRKEALDALVELEMEFSILRQRLFGKKLARLTEQERLIEKDVHPRLNACMDFFLKKRDKRLDMASKLLKFQLSSIDKFFAFVVRQRHFQYRHDLRKLRQLLLNQTSARIYQLQRDMGRSLSRTPSANAPNPYRWSAVMFRQQSERQAAMLSELNNAVGFPAAAQLEGVSAEEAASDLRELGISLTTDGS</sequence>
<feature type="compositionally biased region" description="Polar residues" evidence="6">
    <location>
        <begin position="37"/>
        <end position="55"/>
    </location>
</feature>
<name>B6K042_SCHJY</name>
<dbReference type="Pfam" id="PF08598">
    <property type="entry name" value="Sds3"/>
    <property type="match status" value="1"/>
</dbReference>
<dbReference type="HOGENOM" id="CLU_687280_0_0_1"/>
<dbReference type="STRING" id="402676.B6K042"/>
<accession>B6K042</accession>
<comment type="subcellular location">
    <subcellularLocation>
        <location evidence="1">Nucleus</location>
    </subcellularLocation>
</comment>
<feature type="compositionally biased region" description="Basic and acidic residues" evidence="6">
    <location>
        <begin position="124"/>
        <end position="140"/>
    </location>
</feature>
<dbReference type="EMBL" id="KE651168">
    <property type="protein sequence ID" value="EEB06192.1"/>
    <property type="molecule type" value="Genomic_DNA"/>
</dbReference>
<feature type="region of interest" description="Disordered" evidence="6">
    <location>
        <begin position="94"/>
        <end position="213"/>
    </location>
</feature>
<dbReference type="Proteomes" id="UP000001744">
    <property type="component" value="Unassembled WGS sequence"/>
</dbReference>
<evidence type="ECO:0000256" key="3">
    <source>
        <dbReference type="ARBA" id="ARBA00023015"/>
    </source>
</evidence>
<dbReference type="eggNOG" id="ENOG502S14R">
    <property type="taxonomic scope" value="Eukaryota"/>
</dbReference>
<dbReference type="VEuPathDB" id="FungiDB:SJAG_01230"/>
<evidence type="ECO:0000313" key="7">
    <source>
        <dbReference type="EMBL" id="EEB06192.1"/>
    </source>
</evidence>
<protein>
    <submittedName>
        <fullName evidence="7">Sds3-like family protein Dep1</fullName>
    </submittedName>
</protein>